<reference evidence="2 3" key="1">
    <citation type="submission" date="2024-06" db="EMBL/GenBank/DDBJ databases">
        <title>Genomic Encyclopedia of Type Strains, Phase IV (KMG-IV): sequencing the most valuable type-strain genomes for metagenomic binning, comparative biology and taxonomic classification.</title>
        <authorList>
            <person name="Goeker M."/>
        </authorList>
    </citation>
    <scope>NUCLEOTIDE SEQUENCE [LARGE SCALE GENOMIC DNA]</scope>
    <source>
        <strain evidence="2 3">DSM 29288</strain>
    </source>
</reference>
<name>A0ABV2MBT2_9HYPH</name>
<sequence length="72" mass="7868">MRKFGVGEKGAWIYGQRLLALVSILMASAVQAFPCDQPVMIANWSFCATGNVSAEGGEADWKVVPPWTRQKP</sequence>
<dbReference type="Proteomes" id="UP001549077">
    <property type="component" value="Unassembled WGS sequence"/>
</dbReference>
<feature type="chain" id="PRO_5047418728" evidence="1">
    <location>
        <begin position="33"/>
        <end position="72"/>
    </location>
</feature>
<evidence type="ECO:0000313" key="2">
    <source>
        <dbReference type="EMBL" id="MET3753916.1"/>
    </source>
</evidence>
<proteinExistence type="predicted"/>
<dbReference type="EMBL" id="JBEPMY010000002">
    <property type="protein sequence ID" value="MET3753916.1"/>
    <property type="molecule type" value="Genomic_DNA"/>
</dbReference>
<organism evidence="2 3">
    <name type="scientific">Rhizobium binae</name>
    <dbReference type="NCBI Taxonomy" id="1138190"/>
    <lineage>
        <taxon>Bacteria</taxon>
        <taxon>Pseudomonadati</taxon>
        <taxon>Pseudomonadota</taxon>
        <taxon>Alphaproteobacteria</taxon>
        <taxon>Hyphomicrobiales</taxon>
        <taxon>Rhizobiaceae</taxon>
        <taxon>Rhizobium/Agrobacterium group</taxon>
        <taxon>Rhizobium</taxon>
    </lineage>
</organism>
<keyword evidence="3" id="KW-1185">Reference proteome</keyword>
<gene>
    <name evidence="2" type="ORF">ABID08_001259</name>
</gene>
<feature type="signal peptide" evidence="1">
    <location>
        <begin position="1"/>
        <end position="32"/>
    </location>
</feature>
<keyword evidence="1" id="KW-0732">Signal</keyword>
<comment type="caution">
    <text evidence="2">The sequence shown here is derived from an EMBL/GenBank/DDBJ whole genome shotgun (WGS) entry which is preliminary data.</text>
</comment>
<protein>
    <submittedName>
        <fullName evidence="2">Uncharacterized protein</fullName>
    </submittedName>
</protein>
<accession>A0ABV2MBT2</accession>
<evidence type="ECO:0000256" key="1">
    <source>
        <dbReference type="SAM" id="SignalP"/>
    </source>
</evidence>
<evidence type="ECO:0000313" key="3">
    <source>
        <dbReference type="Proteomes" id="UP001549077"/>
    </source>
</evidence>